<accession>E0TGU0</accession>
<dbReference type="OrthoDB" id="5384113at2"/>
<reference evidence="4" key="1">
    <citation type="submission" date="2010-08" db="EMBL/GenBank/DDBJ databases">
        <title>Genome sequence of Parvularcula bermudensis HTCC2503.</title>
        <authorList>
            <person name="Kang D.-M."/>
            <person name="Oh H.-M."/>
            <person name="Cho J.-C."/>
        </authorList>
    </citation>
    <scope>NUCLEOTIDE SEQUENCE [LARGE SCALE GENOMIC DNA]</scope>
    <source>
        <strain evidence="4">ATCC BAA-594 / HTCC2503 / KCTC 12087</strain>
    </source>
</reference>
<gene>
    <name evidence="3" type="ordered locus">PB2503_13309</name>
</gene>
<dbReference type="eggNOG" id="COG1680">
    <property type="taxonomic scope" value="Bacteria"/>
</dbReference>
<dbReference type="PANTHER" id="PTHR43283">
    <property type="entry name" value="BETA-LACTAMASE-RELATED"/>
    <property type="match status" value="1"/>
</dbReference>
<organism evidence="3 4">
    <name type="scientific">Parvularcula bermudensis (strain ATCC BAA-594 / HTCC2503 / KCTC 12087)</name>
    <dbReference type="NCBI Taxonomy" id="314260"/>
    <lineage>
        <taxon>Bacteria</taxon>
        <taxon>Pseudomonadati</taxon>
        <taxon>Pseudomonadota</taxon>
        <taxon>Alphaproteobacteria</taxon>
        <taxon>Parvularculales</taxon>
        <taxon>Parvularculaceae</taxon>
        <taxon>Parvularcula</taxon>
    </lineage>
</organism>
<evidence type="ECO:0000256" key="1">
    <source>
        <dbReference type="SAM" id="SignalP"/>
    </source>
</evidence>
<dbReference type="Pfam" id="PF00144">
    <property type="entry name" value="Beta-lactamase"/>
    <property type="match status" value="1"/>
</dbReference>
<protein>
    <recommendedName>
        <fullName evidence="2">Beta-lactamase-related domain-containing protein</fullName>
    </recommendedName>
</protein>
<dbReference type="HOGENOM" id="CLU_058031_0_0_5"/>
<reference evidence="3 4" key="2">
    <citation type="journal article" date="2011" name="J. Bacteriol.">
        <title>Complete genome sequence of strain HTCC2503T of Parvularcula bermudensis, the type species of the order "Parvularculales" in the class Alphaproteobacteria.</title>
        <authorList>
            <person name="Oh H.M."/>
            <person name="Kang I."/>
            <person name="Vergin K.L."/>
            <person name="Kang D."/>
            <person name="Rhee K.H."/>
            <person name="Giovannoni S.J."/>
            <person name="Cho J.C."/>
        </authorList>
    </citation>
    <scope>NUCLEOTIDE SEQUENCE [LARGE SCALE GENOMIC DNA]</scope>
    <source>
        <strain evidence="4">ATCC BAA-594 / HTCC2503 / KCTC 12087</strain>
    </source>
</reference>
<dbReference type="Proteomes" id="UP000001302">
    <property type="component" value="Chromosome"/>
</dbReference>
<dbReference type="InterPro" id="IPR012338">
    <property type="entry name" value="Beta-lactam/transpept-like"/>
</dbReference>
<dbReference type="KEGG" id="pbr:PB2503_13309"/>
<dbReference type="InterPro" id="IPR001466">
    <property type="entry name" value="Beta-lactam-related"/>
</dbReference>
<sequence length="371" mass="39655">MHIVGFCLLLLALTAVSPFSGAGAAPAAPGAEARAEQAMIELIEAAPMRDVAVIIGSPEGRLFSYEKGKARLSAPYRSASAAKLLSALTLYRLVEDGTLSLSDSPQRYLPYWTDAPSDPRSQVTLEQLLSFTSGFNARPGARGCIRRKETTLAACARRFYEEGLSTSPGEAFSYGPAHLQIAAAMAEAATGKPFRQLFLDTLIRPQGLSAATDFVSPSGRNPRASGGAVVTGEDYERLLRALLAGDLIEDIDRFIAPRTLGAVTAYSPAAGAAPGWAYALGAWTECDAPAFTRNCAEAVTLSSPGAFGFVPWIDFGHGYYGLILMEKLIVGFRPAALAAVELEQSLQPLAEDLVEFHKDRAMRPERHDARE</sequence>
<dbReference type="AlphaFoldDB" id="E0TGU0"/>
<dbReference type="InterPro" id="IPR050789">
    <property type="entry name" value="Diverse_Enzym_Activities"/>
</dbReference>
<evidence type="ECO:0000259" key="2">
    <source>
        <dbReference type="Pfam" id="PF00144"/>
    </source>
</evidence>
<evidence type="ECO:0000313" key="4">
    <source>
        <dbReference type="Proteomes" id="UP000001302"/>
    </source>
</evidence>
<proteinExistence type="predicted"/>
<dbReference type="RefSeq" id="WP_013301673.1">
    <property type="nucleotide sequence ID" value="NC_014414.1"/>
</dbReference>
<name>E0TGU0_PARBH</name>
<dbReference type="STRING" id="314260.PB2503_13309"/>
<feature type="signal peptide" evidence="1">
    <location>
        <begin position="1"/>
        <end position="24"/>
    </location>
</feature>
<keyword evidence="1" id="KW-0732">Signal</keyword>
<dbReference type="SUPFAM" id="SSF56601">
    <property type="entry name" value="beta-lactamase/transpeptidase-like"/>
    <property type="match status" value="1"/>
</dbReference>
<evidence type="ECO:0000313" key="3">
    <source>
        <dbReference type="EMBL" id="ADM10699.1"/>
    </source>
</evidence>
<keyword evidence="4" id="KW-1185">Reference proteome</keyword>
<feature type="chain" id="PRO_5003140744" description="Beta-lactamase-related domain-containing protein" evidence="1">
    <location>
        <begin position="25"/>
        <end position="371"/>
    </location>
</feature>
<feature type="domain" description="Beta-lactamase-related" evidence="2">
    <location>
        <begin position="69"/>
        <end position="327"/>
    </location>
</feature>
<dbReference type="Gene3D" id="3.40.710.10">
    <property type="entry name" value="DD-peptidase/beta-lactamase superfamily"/>
    <property type="match status" value="1"/>
</dbReference>
<dbReference type="PANTHER" id="PTHR43283:SF3">
    <property type="entry name" value="BETA-LACTAMASE FAMILY PROTEIN (AFU_ORTHOLOGUE AFUA_5G07500)"/>
    <property type="match status" value="1"/>
</dbReference>
<dbReference type="EMBL" id="CP002156">
    <property type="protein sequence ID" value="ADM10699.1"/>
    <property type="molecule type" value="Genomic_DNA"/>
</dbReference>